<comment type="caution">
    <text evidence="2">The sequence shown here is derived from an EMBL/GenBank/DDBJ whole genome shotgun (WGS) entry which is preliminary data.</text>
</comment>
<dbReference type="AlphaFoldDB" id="A0A370X062"/>
<organism evidence="2 3">
    <name type="scientific">Dyella monticola</name>
    <dbReference type="NCBI Taxonomy" id="1927958"/>
    <lineage>
        <taxon>Bacteria</taxon>
        <taxon>Pseudomonadati</taxon>
        <taxon>Pseudomonadota</taxon>
        <taxon>Gammaproteobacteria</taxon>
        <taxon>Lysobacterales</taxon>
        <taxon>Rhodanobacteraceae</taxon>
        <taxon>Dyella</taxon>
    </lineage>
</organism>
<feature type="compositionally biased region" description="Basic and acidic residues" evidence="1">
    <location>
        <begin position="1"/>
        <end position="29"/>
    </location>
</feature>
<dbReference type="EMBL" id="QRBE01000005">
    <property type="protein sequence ID" value="RDS81651.1"/>
    <property type="molecule type" value="Genomic_DNA"/>
</dbReference>
<accession>A0A370X062</accession>
<dbReference type="RefSeq" id="WP_115495619.1">
    <property type="nucleotide sequence ID" value="NZ_QRBE01000005.1"/>
</dbReference>
<dbReference type="PANTHER" id="PTHR35893:SF3">
    <property type="entry name" value="INNER MEMBRANE PROTEIN"/>
    <property type="match status" value="1"/>
</dbReference>
<dbReference type="PANTHER" id="PTHR35893">
    <property type="entry name" value="INNER MEMBRANE PROTEIN-RELATED"/>
    <property type="match status" value="1"/>
</dbReference>
<gene>
    <name evidence="2" type="ORF">DWU98_10505</name>
</gene>
<dbReference type="Gene3D" id="1.20.120.20">
    <property type="entry name" value="Apolipoprotein"/>
    <property type="match status" value="1"/>
</dbReference>
<keyword evidence="3" id="KW-1185">Reference proteome</keyword>
<sequence>MNKEVQAHDNNLHENRVHERIDQGAERIKQATSDAVASSKDKFDRAADRVEERVHSATDKAAHAANRASDKVNEAAERSRAAYDQARDRADEWLEEVREYVREKPVQAVAIALGAGWLLGRILRR</sequence>
<dbReference type="Proteomes" id="UP000254258">
    <property type="component" value="Unassembled WGS sequence"/>
</dbReference>
<evidence type="ECO:0000313" key="3">
    <source>
        <dbReference type="Proteomes" id="UP000254258"/>
    </source>
</evidence>
<evidence type="ECO:0000313" key="2">
    <source>
        <dbReference type="EMBL" id="RDS81651.1"/>
    </source>
</evidence>
<feature type="region of interest" description="Disordered" evidence="1">
    <location>
        <begin position="1"/>
        <end position="84"/>
    </location>
</feature>
<proteinExistence type="predicted"/>
<dbReference type="InterPro" id="IPR010279">
    <property type="entry name" value="YqjD/ElaB"/>
</dbReference>
<name>A0A370X062_9GAMM</name>
<dbReference type="OrthoDB" id="5959388at2"/>
<feature type="compositionally biased region" description="Basic and acidic residues" evidence="1">
    <location>
        <begin position="39"/>
        <end position="84"/>
    </location>
</feature>
<protein>
    <submittedName>
        <fullName evidence="2">DUF883 family protein</fullName>
    </submittedName>
</protein>
<dbReference type="GO" id="GO:0043022">
    <property type="term" value="F:ribosome binding"/>
    <property type="evidence" value="ECO:0007669"/>
    <property type="project" value="InterPro"/>
</dbReference>
<reference evidence="2 3" key="1">
    <citation type="submission" date="2018-07" db="EMBL/GenBank/DDBJ databases">
        <title>Dyella monticola sp. nov. and Dyella psychrodurans sp. nov. isolated from monsoon evergreen broad-leaved forest soil of Dinghu Mountain, China.</title>
        <authorList>
            <person name="Gao Z."/>
            <person name="Qiu L."/>
        </authorList>
    </citation>
    <scope>NUCLEOTIDE SEQUENCE [LARGE SCALE GENOMIC DNA]</scope>
    <source>
        <strain evidence="2 3">4G-K06</strain>
    </source>
</reference>
<evidence type="ECO:0000256" key="1">
    <source>
        <dbReference type="SAM" id="MobiDB-lite"/>
    </source>
</evidence>